<dbReference type="InterPro" id="IPR033120">
    <property type="entry name" value="HOTDOG_ACOT"/>
</dbReference>
<dbReference type="PROSITE" id="PS51770">
    <property type="entry name" value="HOTDOG_ACOT"/>
    <property type="match status" value="1"/>
</dbReference>
<dbReference type="GO" id="GO:0006637">
    <property type="term" value="P:acyl-CoA metabolic process"/>
    <property type="evidence" value="ECO:0007669"/>
    <property type="project" value="TreeGrafter"/>
</dbReference>
<evidence type="ECO:0000313" key="4">
    <source>
        <dbReference type="EMBL" id="KRM44400.1"/>
    </source>
</evidence>
<organism evidence="4 5">
    <name type="scientific">Lentilactobacillus parafarraginis DSM 18390 = JCM 14109</name>
    <dbReference type="NCBI Taxonomy" id="1423786"/>
    <lineage>
        <taxon>Bacteria</taxon>
        <taxon>Bacillati</taxon>
        <taxon>Bacillota</taxon>
        <taxon>Bacilli</taxon>
        <taxon>Lactobacillales</taxon>
        <taxon>Lactobacillaceae</taxon>
        <taxon>Lentilactobacillus</taxon>
    </lineage>
</organism>
<gene>
    <name evidence="4" type="ORF">FD47_GL000525</name>
</gene>
<dbReference type="InterPro" id="IPR029069">
    <property type="entry name" value="HotDog_dom_sf"/>
</dbReference>
<comment type="caution">
    <text evidence="4">The sequence shown here is derived from an EMBL/GenBank/DDBJ whole genome shotgun (WGS) entry which is preliminary data.</text>
</comment>
<evidence type="ECO:0000313" key="5">
    <source>
        <dbReference type="Proteomes" id="UP000051010"/>
    </source>
</evidence>
<dbReference type="GO" id="GO:0052816">
    <property type="term" value="F:long-chain fatty acyl-CoA hydrolase activity"/>
    <property type="evidence" value="ECO:0007669"/>
    <property type="project" value="TreeGrafter"/>
</dbReference>
<dbReference type="AlphaFoldDB" id="A0A0R1YPM1"/>
<dbReference type="EMBL" id="AZFZ01000014">
    <property type="protein sequence ID" value="KRM44400.1"/>
    <property type="molecule type" value="Genomic_DNA"/>
</dbReference>
<feature type="domain" description="HotDog ACOT-type" evidence="3">
    <location>
        <begin position="18"/>
        <end position="132"/>
    </location>
</feature>
<dbReference type="Proteomes" id="UP000051010">
    <property type="component" value="Unassembled WGS sequence"/>
</dbReference>
<keyword evidence="1 2" id="KW-0378">Hydrolase</keyword>
<proteinExistence type="predicted"/>
<evidence type="ECO:0000256" key="1">
    <source>
        <dbReference type="ARBA" id="ARBA00022801"/>
    </source>
</evidence>
<dbReference type="PANTHER" id="PTHR11049">
    <property type="entry name" value="ACYL COENZYME A THIOESTER HYDROLASE"/>
    <property type="match status" value="1"/>
</dbReference>
<dbReference type="GO" id="GO:0009062">
    <property type="term" value="P:fatty acid catabolic process"/>
    <property type="evidence" value="ECO:0007669"/>
    <property type="project" value="TreeGrafter"/>
</dbReference>
<dbReference type="GO" id="GO:0005829">
    <property type="term" value="C:cytosol"/>
    <property type="evidence" value="ECO:0007669"/>
    <property type="project" value="TreeGrafter"/>
</dbReference>
<protein>
    <recommendedName>
        <fullName evidence="3">HotDog ACOT-type domain-containing protein</fullName>
    </recommendedName>
</protein>
<dbReference type="RefSeq" id="WP_225352776.1">
    <property type="nucleotide sequence ID" value="NZ_AZFZ01000014.1"/>
</dbReference>
<name>A0A0R1YPM1_9LACO</name>
<accession>A0A0R1YPM1</accession>
<sequence length="176" mass="19602">MIAFELEEITIVEKITCAQTYAVHESYVFPQDLNNNRIQFGGKTLEILDANAGLSAVKFLPSHLAFVTAGYDHVQFLAPITPDDISTCTSYVTGADHKAVEVFSKFNAFDKKTKTSKVAFVAFCTLVVTNPLDEIDFPQLVAETPEEKYLVQTYPDRLAERKHALADNKDLISHLS</sequence>
<reference evidence="4 5" key="1">
    <citation type="journal article" date="2015" name="Genome Announc.">
        <title>Expanding the biotechnology potential of lactobacilli through comparative genomics of 213 strains and associated genera.</title>
        <authorList>
            <person name="Sun Z."/>
            <person name="Harris H.M."/>
            <person name="McCann A."/>
            <person name="Guo C."/>
            <person name="Argimon S."/>
            <person name="Zhang W."/>
            <person name="Yang X."/>
            <person name="Jeffery I.B."/>
            <person name="Cooney J.C."/>
            <person name="Kagawa T.F."/>
            <person name="Liu W."/>
            <person name="Song Y."/>
            <person name="Salvetti E."/>
            <person name="Wrobel A."/>
            <person name="Rasinkangas P."/>
            <person name="Parkhill J."/>
            <person name="Rea M.C."/>
            <person name="O'Sullivan O."/>
            <person name="Ritari J."/>
            <person name="Douillard F.P."/>
            <person name="Paul Ross R."/>
            <person name="Yang R."/>
            <person name="Briner A.E."/>
            <person name="Felis G.E."/>
            <person name="de Vos W.M."/>
            <person name="Barrangou R."/>
            <person name="Klaenhammer T.R."/>
            <person name="Caufield P.W."/>
            <person name="Cui Y."/>
            <person name="Zhang H."/>
            <person name="O'Toole P.W."/>
        </authorList>
    </citation>
    <scope>NUCLEOTIDE SEQUENCE [LARGE SCALE GENOMIC DNA]</scope>
    <source>
        <strain evidence="4 5">DSM 18390</strain>
    </source>
</reference>
<dbReference type="PANTHER" id="PTHR11049:SF24">
    <property type="entry name" value="CYTOSOLIC ACYL COENZYME A THIOESTER HYDROLASE"/>
    <property type="match status" value="1"/>
</dbReference>
<evidence type="ECO:0000259" key="3">
    <source>
        <dbReference type="PROSITE" id="PS51770"/>
    </source>
</evidence>
<dbReference type="Gene3D" id="3.10.129.10">
    <property type="entry name" value="Hotdog Thioesterase"/>
    <property type="match status" value="1"/>
</dbReference>
<dbReference type="SUPFAM" id="SSF54637">
    <property type="entry name" value="Thioesterase/thiol ester dehydrase-isomerase"/>
    <property type="match status" value="1"/>
</dbReference>
<dbReference type="InterPro" id="IPR040170">
    <property type="entry name" value="Cytosol_ACT"/>
</dbReference>
<dbReference type="PATRIC" id="fig|1423786.4.peg.548"/>
<evidence type="ECO:0000256" key="2">
    <source>
        <dbReference type="PROSITE-ProRule" id="PRU01106"/>
    </source>
</evidence>